<dbReference type="GeneID" id="16072403"/>
<evidence type="ECO:0000313" key="8">
    <source>
        <dbReference type="Proteomes" id="UP000007799"/>
    </source>
</evidence>
<accession>F2UFV8</accession>
<organism evidence="8">
    <name type="scientific">Salpingoeca rosetta (strain ATCC 50818 / BSB-021)</name>
    <dbReference type="NCBI Taxonomy" id="946362"/>
    <lineage>
        <taxon>Eukaryota</taxon>
        <taxon>Choanoflagellata</taxon>
        <taxon>Craspedida</taxon>
        <taxon>Salpingoecidae</taxon>
        <taxon>Salpingoeca</taxon>
    </lineage>
</organism>
<dbReference type="GO" id="GO:0034244">
    <property type="term" value="P:negative regulation of transcription elongation by RNA polymerase II"/>
    <property type="evidence" value="ECO:0007669"/>
    <property type="project" value="TreeGrafter"/>
</dbReference>
<evidence type="ECO:0000256" key="1">
    <source>
        <dbReference type="ARBA" id="ARBA00004123"/>
    </source>
</evidence>
<dbReference type="PANTHER" id="PTHR12144">
    <property type="entry name" value="NEGATIVE ELONGATION FACTOR D"/>
    <property type="match status" value="1"/>
</dbReference>
<dbReference type="GO" id="GO:0003723">
    <property type="term" value="F:RNA binding"/>
    <property type="evidence" value="ECO:0007669"/>
    <property type="project" value="TreeGrafter"/>
</dbReference>
<evidence type="ECO:0000313" key="7">
    <source>
        <dbReference type="EMBL" id="EGD75386.1"/>
    </source>
</evidence>
<dbReference type="OMA" id="CHSEHTY"/>
<protein>
    <recommendedName>
        <fullName evidence="9">Negative elongation factor C/D</fullName>
    </recommendedName>
</protein>
<dbReference type="STRING" id="946362.F2UFV8"/>
<evidence type="ECO:0000256" key="5">
    <source>
        <dbReference type="ARBA" id="ARBA00023163"/>
    </source>
</evidence>
<dbReference type="Proteomes" id="UP000007799">
    <property type="component" value="Unassembled WGS sequence"/>
</dbReference>
<dbReference type="InterPro" id="IPR006942">
    <property type="entry name" value="TH1"/>
</dbReference>
<dbReference type="KEGG" id="sre:PTSG_06463"/>
<evidence type="ECO:0000256" key="6">
    <source>
        <dbReference type="ARBA" id="ARBA00023242"/>
    </source>
</evidence>
<evidence type="ECO:0008006" key="9">
    <source>
        <dbReference type="Google" id="ProtNLM"/>
    </source>
</evidence>
<gene>
    <name evidence="7" type="ORF">PTSG_06463</name>
</gene>
<sequence>MDEEQDAAVTAAREEAMEALAQPDAILEASVFDAIQKFIKSQGNPGKLVVQLADSYHGFPQMAELLRVWLETSGMPEEEINELIKSHAIAWIKQRFDARVVDDMITKRRQVSRSLSWLKSLMDGLSDNADWRALIFSLSESVDTETFFLDLAVKTMVEKGHFEEATKHKSIARQQEIFALVLARCVSAAIKATTASDRVHFTELVCTVGCISKVVYMFTQALLHRLQQELTSSPPAAVVVRNIADALEEHVTKQGHSVRDVSFLLNATTTGHEVTRIARMMHTQQMTMADVDTLHRLYTSDDTPPVSYLQNRGMLEMLTREVFVGSTNNEKHTLQCRYLLAFATCVLPDQEITQETHDKISQTLETLESVFSLLQPITKHSWINLSKHIHLPVVARGLVLFIERQLCDSSCFLNFVPSSPPLCLMLLEQITTRHPGLRPQVLAVLTRALEYKYAIDAITLSRVQRLLMSRLLHLASLGFAIPVLTYIAQKQADLDTSLVVFFVIEIVDHMQSPFSPEFVHHFVAIVGQERTVVGIKTKGDRVNACRSFFSSLLHTRGVSAQDKETLRTIIAKL</sequence>
<keyword evidence="6" id="KW-0539">Nucleus</keyword>
<dbReference type="Pfam" id="PF04858">
    <property type="entry name" value="TH1"/>
    <property type="match status" value="1"/>
</dbReference>
<name>F2UFV8_SALR5</name>
<evidence type="ECO:0000256" key="4">
    <source>
        <dbReference type="ARBA" id="ARBA00023015"/>
    </source>
</evidence>
<comment type="similarity">
    <text evidence="2">Belongs to the NELF-D family.</text>
</comment>
<keyword evidence="5" id="KW-0804">Transcription</keyword>
<keyword evidence="4" id="KW-0805">Transcription regulation</keyword>
<proteinExistence type="inferred from homology"/>
<keyword evidence="3" id="KW-0678">Repressor</keyword>
<dbReference type="FunCoup" id="F2UFV8">
    <property type="interactions" value="1403"/>
</dbReference>
<dbReference type="RefSeq" id="XP_004991843.1">
    <property type="nucleotide sequence ID" value="XM_004991786.1"/>
</dbReference>
<dbReference type="OrthoDB" id="511287at2759"/>
<keyword evidence="8" id="KW-1185">Reference proteome</keyword>
<dbReference type="InParanoid" id="F2UFV8"/>
<comment type="subcellular location">
    <subcellularLocation>
        <location evidence="1">Nucleus</location>
    </subcellularLocation>
</comment>
<evidence type="ECO:0000256" key="3">
    <source>
        <dbReference type="ARBA" id="ARBA00022491"/>
    </source>
</evidence>
<dbReference type="GO" id="GO:0032021">
    <property type="term" value="C:NELF complex"/>
    <property type="evidence" value="ECO:0007669"/>
    <property type="project" value="TreeGrafter"/>
</dbReference>
<reference evidence="7" key="1">
    <citation type="submission" date="2009-08" db="EMBL/GenBank/DDBJ databases">
        <title>Annotation of Salpingoeca rosetta.</title>
        <authorList>
            <consortium name="The Broad Institute Genome Sequencing Platform"/>
            <person name="Russ C."/>
            <person name="Cuomo C."/>
            <person name="Burger G."/>
            <person name="Gray M.W."/>
            <person name="Holland P.W.H."/>
            <person name="King N."/>
            <person name="Lang F.B.F."/>
            <person name="Roger A.J."/>
            <person name="Ruiz-Trillo I."/>
            <person name="Young S.K."/>
            <person name="Zeng Q."/>
            <person name="Gargeya S."/>
            <person name="Alvarado L."/>
            <person name="Berlin A."/>
            <person name="Chapman S.B."/>
            <person name="Chen Z."/>
            <person name="Freedman E."/>
            <person name="Gellesch M."/>
            <person name="Goldberg J."/>
            <person name="Griggs A."/>
            <person name="Gujja S."/>
            <person name="Heilman E."/>
            <person name="Heiman D."/>
            <person name="Howarth C."/>
            <person name="Mehta T."/>
            <person name="Neiman D."/>
            <person name="Pearson M."/>
            <person name="Roberts A."/>
            <person name="Saif S."/>
            <person name="Shea T."/>
            <person name="Shenoy N."/>
            <person name="Sisk P."/>
            <person name="Stolte C."/>
            <person name="Sykes S."/>
            <person name="White J."/>
            <person name="Yandava C."/>
            <person name="Haas B."/>
            <person name="Nusbaum C."/>
            <person name="Birren B."/>
        </authorList>
    </citation>
    <scope>NUCLEOTIDE SEQUENCE [LARGE SCALE GENOMIC DNA]</scope>
    <source>
        <strain evidence="7">ATCC 50818</strain>
    </source>
</reference>
<dbReference type="PANTHER" id="PTHR12144:SF0">
    <property type="entry name" value="NEGATIVE ELONGATION FACTOR C_D"/>
    <property type="match status" value="1"/>
</dbReference>
<evidence type="ECO:0000256" key="2">
    <source>
        <dbReference type="ARBA" id="ARBA00005726"/>
    </source>
</evidence>
<dbReference type="eggNOG" id="ENOG502QPUE">
    <property type="taxonomic scope" value="Eukaryota"/>
</dbReference>
<dbReference type="AlphaFoldDB" id="F2UFV8"/>
<dbReference type="EMBL" id="GL832972">
    <property type="protein sequence ID" value="EGD75386.1"/>
    <property type="molecule type" value="Genomic_DNA"/>
</dbReference>